<proteinExistence type="predicted"/>
<evidence type="ECO:0000259" key="1">
    <source>
        <dbReference type="Pfam" id="PF13963"/>
    </source>
</evidence>
<dbReference type="RefSeq" id="XP_056697871.1">
    <property type="nucleotide sequence ID" value="XM_056841893.1"/>
</dbReference>
<dbReference type="Pfam" id="PF13963">
    <property type="entry name" value="Transpos_assoc"/>
    <property type="match status" value="1"/>
</dbReference>
<dbReference type="PANTHER" id="PTHR10775:SF180">
    <property type="entry name" value="TRANSPOSON, EN_SPM-LIKE, TRANSPOSASE-ASSOCIATED DOMAIN PROTEIN-RELATED"/>
    <property type="match status" value="1"/>
</dbReference>
<name>A0ABM3RQI3_SPIOL</name>
<dbReference type="PANTHER" id="PTHR10775">
    <property type="entry name" value="OS08G0208400 PROTEIN"/>
    <property type="match status" value="1"/>
</dbReference>
<dbReference type="InterPro" id="IPR004242">
    <property type="entry name" value="Transposase_21"/>
</dbReference>
<reference evidence="2" key="1">
    <citation type="journal article" date="2021" name="Nat. Commun.">
        <title>Genomic analyses provide insights into spinach domestication and the genetic basis of agronomic traits.</title>
        <authorList>
            <person name="Cai X."/>
            <person name="Sun X."/>
            <person name="Xu C."/>
            <person name="Sun H."/>
            <person name="Wang X."/>
            <person name="Ge C."/>
            <person name="Zhang Z."/>
            <person name="Wang Q."/>
            <person name="Fei Z."/>
            <person name="Jiao C."/>
            <person name="Wang Q."/>
        </authorList>
    </citation>
    <scope>NUCLEOTIDE SEQUENCE [LARGE SCALE GENOMIC DNA]</scope>
    <source>
        <strain evidence="2">cv. Varoflay</strain>
    </source>
</reference>
<organism evidence="2 3">
    <name type="scientific">Spinacia oleracea</name>
    <name type="common">Spinach</name>
    <dbReference type="NCBI Taxonomy" id="3562"/>
    <lineage>
        <taxon>Eukaryota</taxon>
        <taxon>Viridiplantae</taxon>
        <taxon>Streptophyta</taxon>
        <taxon>Embryophyta</taxon>
        <taxon>Tracheophyta</taxon>
        <taxon>Spermatophyta</taxon>
        <taxon>Magnoliopsida</taxon>
        <taxon>eudicotyledons</taxon>
        <taxon>Gunneridae</taxon>
        <taxon>Pentapetalae</taxon>
        <taxon>Caryophyllales</taxon>
        <taxon>Chenopodiaceae</taxon>
        <taxon>Chenopodioideae</taxon>
        <taxon>Anserineae</taxon>
        <taxon>Spinacia</taxon>
    </lineage>
</organism>
<evidence type="ECO:0000313" key="3">
    <source>
        <dbReference type="RefSeq" id="XP_056697871.1"/>
    </source>
</evidence>
<dbReference type="GeneID" id="110798358"/>
<dbReference type="Pfam" id="PF02992">
    <property type="entry name" value="Transposase_21"/>
    <property type="match status" value="1"/>
</dbReference>
<protein>
    <recommendedName>
        <fullName evidence="1">Transposase-associated domain-containing protein</fullName>
    </recommendedName>
</protein>
<feature type="domain" description="Transposase-associated" evidence="1">
    <location>
        <begin position="3"/>
        <end position="77"/>
    </location>
</feature>
<accession>A0ABM3RQI3</accession>
<sequence>MDRSWITTTKLGDPKYKAGVMEFLTFALENNTEGHDKLPCPSYVCHNLMHHKPNVILSHLSKWEFDTTYTCWYRYGEKREETSGHQSHNTNEGDRMEDVRYQFQGGVDEDPEVIEQLLTDSEKPLYEDSEHTQLSTILKLYNVKVGYGVTDQCFTAFLKVFKAILPAGNILPGASYKAKKMLHTTDLRYEKIHACPNDCILYRGDYESLKNYPECNVSRYKKQKEGIPAKVLWYFPIISRFKRMYSDAGDAEMLTWHKFGRKKDDGLLRHPADSPQWKFIHGKFSDFGKEERKLRLGLSTDGMNPYGSFSSIHSTWPVMLVTYNLSPSLCMKRKYIILSMLISRPKQPGNDIDVYLAPLIDDLKLLWEKGVEVFDASRNEMFNLRAMLFCTIQDYPAYVNLSGYTVKGECACPICEDSLKGKWLLASRKYVYFDHRPFLPPDHQYRKLKKAFNGEQNFESCPKVFTSQEVFDKVKDIKITFGKLKKNKDALPKQGYKKCSGFWRLPYWRFLFVRHSLDVMHIEKNVFDSLIGTLLNIDKKTKDGPKARDDLKKWNIRNELHVVEETGERKYIPPAAYTLSKKEKVELCSSLAGVKVPEGYSSNISSLVSVENLKLMGLKSHDCHVLMEDFLPIAIRSILPKNVPYTIIRLCCFFKAIYSKVINPKELDYLEIEIAVILCRLEISCEDSRASSSRHNGRFDGMGTIGRRDHDMSLDKWHMAHTYILFNEDEVAPYVNRHMSFLKARNRKANPKALATEHSKSFRFWFKDQLMKEQPVSERLRSLCYGPDFRASFFFAYVVNGCTFYTRDQDDKSTMQNSGVSLEAEAMYFSSSKDNRPVYS</sequence>
<dbReference type="InterPro" id="IPR029480">
    <property type="entry name" value="Transpos_assoc"/>
</dbReference>
<dbReference type="Proteomes" id="UP000813463">
    <property type="component" value="Chromosome 4"/>
</dbReference>
<gene>
    <name evidence="3" type="primary">LOC110798358</name>
</gene>
<reference evidence="3" key="2">
    <citation type="submission" date="2025-08" db="UniProtKB">
        <authorList>
            <consortium name="RefSeq"/>
        </authorList>
    </citation>
    <scope>IDENTIFICATION</scope>
    <source>
        <tissue evidence="3">Leaf</tissue>
    </source>
</reference>
<keyword evidence="2" id="KW-1185">Reference proteome</keyword>
<evidence type="ECO:0000313" key="2">
    <source>
        <dbReference type="Proteomes" id="UP000813463"/>
    </source>
</evidence>